<evidence type="ECO:0000259" key="7">
    <source>
        <dbReference type="PROSITE" id="PS51005"/>
    </source>
</evidence>
<feature type="domain" description="NAC" evidence="7">
    <location>
        <begin position="7"/>
        <end position="136"/>
    </location>
</feature>
<dbReference type="AlphaFoldDB" id="A0AAD5CTL4"/>
<comment type="caution">
    <text evidence="8">The sequence shown here is derived from an EMBL/GenBank/DDBJ whole genome shotgun (WGS) entry which is preliminary data.</text>
</comment>
<evidence type="ECO:0000256" key="6">
    <source>
        <dbReference type="SAM" id="MobiDB-lite"/>
    </source>
</evidence>
<accession>A0AAD5CTL4</accession>
<dbReference type="Proteomes" id="UP001206925">
    <property type="component" value="Unassembled WGS sequence"/>
</dbReference>
<keyword evidence="4" id="KW-0804">Transcription</keyword>
<dbReference type="EMBL" id="JAMZMK010006758">
    <property type="protein sequence ID" value="KAI7747427.1"/>
    <property type="molecule type" value="Genomic_DNA"/>
</dbReference>
<evidence type="ECO:0000313" key="9">
    <source>
        <dbReference type="Proteomes" id="UP001206925"/>
    </source>
</evidence>
<keyword evidence="5" id="KW-0539">Nucleus</keyword>
<feature type="compositionally biased region" description="Basic and acidic residues" evidence="6">
    <location>
        <begin position="275"/>
        <end position="285"/>
    </location>
</feature>
<evidence type="ECO:0000313" key="8">
    <source>
        <dbReference type="EMBL" id="KAI7747427.1"/>
    </source>
</evidence>
<evidence type="ECO:0000256" key="1">
    <source>
        <dbReference type="ARBA" id="ARBA00004123"/>
    </source>
</evidence>
<reference evidence="8" key="1">
    <citation type="submission" date="2022-06" db="EMBL/GenBank/DDBJ databases">
        <title>Uncovering the hologenomic basis of an extraordinary plant invasion.</title>
        <authorList>
            <person name="Bieker V.C."/>
            <person name="Martin M.D."/>
            <person name="Gilbert T."/>
            <person name="Hodgins K."/>
            <person name="Battlay P."/>
            <person name="Petersen B."/>
            <person name="Wilson J."/>
        </authorList>
    </citation>
    <scope>NUCLEOTIDE SEQUENCE</scope>
    <source>
        <strain evidence="8">AA19_3_7</strain>
        <tissue evidence="8">Leaf</tissue>
    </source>
</reference>
<feature type="compositionally biased region" description="Pro residues" evidence="6">
    <location>
        <begin position="295"/>
        <end position="317"/>
    </location>
</feature>
<feature type="compositionally biased region" description="Low complexity" evidence="6">
    <location>
        <begin position="318"/>
        <end position="337"/>
    </location>
</feature>
<comment type="subcellular location">
    <subcellularLocation>
        <location evidence="1">Nucleus</location>
    </subcellularLocation>
</comment>
<dbReference type="InterPro" id="IPR036093">
    <property type="entry name" value="NAC_dom_sf"/>
</dbReference>
<dbReference type="PANTHER" id="PTHR31989">
    <property type="entry name" value="NAC DOMAIN-CONTAINING PROTEIN 82-RELATED"/>
    <property type="match status" value="1"/>
</dbReference>
<dbReference type="GO" id="GO:0006355">
    <property type="term" value="P:regulation of DNA-templated transcription"/>
    <property type="evidence" value="ECO:0007669"/>
    <property type="project" value="InterPro"/>
</dbReference>
<organism evidence="8 9">
    <name type="scientific">Ambrosia artemisiifolia</name>
    <name type="common">Common ragweed</name>
    <dbReference type="NCBI Taxonomy" id="4212"/>
    <lineage>
        <taxon>Eukaryota</taxon>
        <taxon>Viridiplantae</taxon>
        <taxon>Streptophyta</taxon>
        <taxon>Embryophyta</taxon>
        <taxon>Tracheophyta</taxon>
        <taxon>Spermatophyta</taxon>
        <taxon>Magnoliopsida</taxon>
        <taxon>eudicotyledons</taxon>
        <taxon>Gunneridae</taxon>
        <taxon>Pentapetalae</taxon>
        <taxon>asterids</taxon>
        <taxon>campanulids</taxon>
        <taxon>Asterales</taxon>
        <taxon>Asteraceae</taxon>
        <taxon>Asteroideae</taxon>
        <taxon>Heliantheae alliance</taxon>
        <taxon>Heliantheae</taxon>
        <taxon>Ambrosia</taxon>
    </lineage>
</organism>
<evidence type="ECO:0000256" key="3">
    <source>
        <dbReference type="ARBA" id="ARBA00023125"/>
    </source>
</evidence>
<keyword evidence="9" id="KW-1185">Reference proteome</keyword>
<evidence type="ECO:0000256" key="2">
    <source>
        <dbReference type="ARBA" id="ARBA00023015"/>
    </source>
</evidence>
<evidence type="ECO:0000256" key="5">
    <source>
        <dbReference type="ARBA" id="ARBA00023242"/>
    </source>
</evidence>
<feature type="region of interest" description="Disordered" evidence="6">
    <location>
        <begin position="260"/>
        <end position="357"/>
    </location>
</feature>
<gene>
    <name evidence="8" type="ORF">M8C21_002220</name>
</gene>
<proteinExistence type="predicted"/>
<feature type="compositionally biased region" description="Basic and acidic residues" evidence="6">
    <location>
        <begin position="338"/>
        <end position="348"/>
    </location>
</feature>
<dbReference type="PROSITE" id="PS51005">
    <property type="entry name" value="NAC"/>
    <property type="match status" value="1"/>
</dbReference>
<dbReference type="Gene3D" id="2.170.150.80">
    <property type="entry name" value="NAC domain"/>
    <property type="match status" value="1"/>
</dbReference>
<keyword evidence="3" id="KW-0238">DNA-binding</keyword>
<evidence type="ECO:0000256" key="4">
    <source>
        <dbReference type="ARBA" id="ARBA00023163"/>
    </source>
</evidence>
<keyword evidence="2" id="KW-0805">Transcription regulation</keyword>
<dbReference type="SUPFAM" id="SSF101941">
    <property type="entry name" value="NAC domain"/>
    <property type="match status" value="1"/>
</dbReference>
<dbReference type="GO" id="GO:0005634">
    <property type="term" value="C:nucleus"/>
    <property type="evidence" value="ECO:0007669"/>
    <property type="project" value="UniProtKB-SubCell"/>
</dbReference>
<protein>
    <recommendedName>
        <fullName evidence="7">NAC domain-containing protein</fullName>
    </recommendedName>
</protein>
<sequence length="364" mass="39521">MCPPASIPSAVELDIYSTDETICKLLMQLQSGHAPPQNVLSDVDPYQYPPSNLPADMWYFSSGSKMDAKIGCWRSTGEACEIHSTSLIVGLRKTLQFYEGPAHDAQKTNWMMQEYTTTEIYTSKLDPRALYRVFLVDDSRSGGDHLSKSELVKNVDDVAGPSDVANQFSDQFLAGYVSEGDYLEIADLDIPLSRTTSSADSSCMTMSMTSEELFDSDALLREIGEDDIVDQEIQESRIKLNLSAPAKLKQVVVQPTTLGSVDNVDESKPSTGETSKTDPTPEDKSTSNAVDASPPLSPPPSSSPPPASSSQQAPPPSSSSSSSQQAPPSSSSNSSEGSSKEEKKDHANRTKKRKMMKYLCFLAF</sequence>
<name>A0AAD5CTL4_AMBAR</name>
<dbReference type="InterPro" id="IPR003441">
    <property type="entry name" value="NAC-dom"/>
</dbReference>
<dbReference type="GO" id="GO:0003677">
    <property type="term" value="F:DNA binding"/>
    <property type="evidence" value="ECO:0007669"/>
    <property type="project" value="UniProtKB-KW"/>
</dbReference>
<dbReference type="Pfam" id="PF02365">
    <property type="entry name" value="NAM"/>
    <property type="match status" value="1"/>
</dbReference>